<dbReference type="EMBL" id="CAJVPW010003188">
    <property type="protein sequence ID" value="CAG8520346.1"/>
    <property type="molecule type" value="Genomic_DNA"/>
</dbReference>
<sequence>WITKFKRHNKLRRVILHSEALSAPLETLSAESTKILSENSETNKSELGETELGESELSETELGKSELSETKLDKSELEVIKPNFFEINNINMLIGDLLANNEDIIKIVKHNFKDNSEVSDDNKLLPLLLVTVTKAVEALKKVIRYQKSLEAKKEFNENRLKILRKTFKK</sequence>
<reference evidence="1" key="1">
    <citation type="submission" date="2021-06" db="EMBL/GenBank/DDBJ databases">
        <authorList>
            <person name="Kallberg Y."/>
            <person name="Tangrot J."/>
            <person name="Rosling A."/>
        </authorList>
    </citation>
    <scope>NUCLEOTIDE SEQUENCE</scope>
    <source>
        <strain evidence="1">28 12/20/2015</strain>
    </source>
</reference>
<protein>
    <submittedName>
        <fullName evidence="1">9206_t:CDS:1</fullName>
    </submittedName>
</protein>
<feature type="non-terminal residue" evidence="1">
    <location>
        <position position="1"/>
    </location>
</feature>
<accession>A0ACA9LDY1</accession>
<evidence type="ECO:0000313" key="1">
    <source>
        <dbReference type="EMBL" id="CAG8520346.1"/>
    </source>
</evidence>
<keyword evidence="2" id="KW-1185">Reference proteome</keyword>
<comment type="caution">
    <text evidence="1">The sequence shown here is derived from an EMBL/GenBank/DDBJ whole genome shotgun (WGS) entry which is preliminary data.</text>
</comment>
<proteinExistence type="predicted"/>
<organism evidence="1 2">
    <name type="scientific">Cetraspora pellucida</name>
    <dbReference type="NCBI Taxonomy" id="1433469"/>
    <lineage>
        <taxon>Eukaryota</taxon>
        <taxon>Fungi</taxon>
        <taxon>Fungi incertae sedis</taxon>
        <taxon>Mucoromycota</taxon>
        <taxon>Glomeromycotina</taxon>
        <taxon>Glomeromycetes</taxon>
        <taxon>Diversisporales</taxon>
        <taxon>Gigasporaceae</taxon>
        <taxon>Cetraspora</taxon>
    </lineage>
</organism>
<name>A0ACA9LDY1_9GLOM</name>
<gene>
    <name evidence="1" type="ORF">SPELUC_LOCUS3902</name>
</gene>
<dbReference type="Proteomes" id="UP000789366">
    <property type="component" value="Unassembled WGS sequence"/>
</dbReference>
<evidence type="ECO:0000313" key="2">
    <source>
        <dbReference type="Proteomes" id="UP000789366"/>
    </source>
</evidence>